<evidence type="ECO:0000313" key="1">
    <source>
        <dbReference type="EMBL" id="MDG6895031.1"/>
    </source>
</evidence>
<dbReference type="EMBL" id="LWID01000001">
    <property type="protein sequence ID" value="MDG6895031.1"/>
    <property type="molecule type" value="Genomic_DNA"/>
</dbReference>
<evidence type="ECO:0000313" key="2">
    <source>
        <dbReference type="Proteomes" id="UP001155500"/>
    </source>
</evidence>
<dbReference type="AlphaFoldDB" id="A0A9X4SQ93"/>
<reference evidence="1" key="1">
    <citation type="submission" date="2016-03" db="EMBL/GenBank/DDBJ databases">
        <title>Co-evolution between Pasteurellaceae and their hosts.</title>
        <authorList>
            <person name="Hansen M.J."/>
            <person name="Bojesen A.M."/>
            <person name="Planet P."/>
        </authorList>
    </citation>
    <scope>NUCLEOTIDE SEQUENCE</scope>
    <source>
        <strain evidence="1">146/S8/89</strain>
    </source>
</reference>
<proteinExistence type="predicted"/>
<dbReference type="InterPro" id="IPR018755">
    <property type="entry name" value="Phage_Mu_Gp48"/>
</dbReference>
<organism evidence="1 2">
    <name type="scientific">Volucribacter amazonae</name>
    <dbReference type="NCBI Taxonomy" id="256731"/>
    <lineage>
        <taxon>Bacteria</taxon>
        <taxon>Pseudomonadati</taxon>
        <taxon>Pseudomonadota</taxon>
        <taxon>Gammaproteobacteria</taxon>
        <taxon>Pasteurellales</taxon>
        <taxon>Pasteurellaceae</taxon>
        <taxon>Volucribacter</taxon>
    </lineage>
</organism>
<sequence length="193" mass="21840">MTDYKTGLAKLYPPVSYNINGEHLLIQCEVDGNAFERLEQGATELLNVVDPQTSNQMLADWERLCGIKTNLNLTYSQRVRKVILQLNAIGGLSIPYFTQLAESIGYQIEIKEFSPLNNDLPNVGDIPIANSSTDTLIYMWRVTVINGDDNIIYFRAGQSLAGERLVQFGDRVIEEFFKDLKPAHTYCYFAYKG</sequence>
<comment type="caution">
    <text evidence="1">The sequence shown here is derived from an EMBL/GenBank/DDBJ whole genome shotgun (WGS) entry which is preliminary data.</text>
</comment>
<accession>A0A9X4SQ93</accession>
<gene>
    <name evidence="1" type="ORF">A6A20_05170</name>
</gene>
<keyword evidence="2" id="KW-1185">Reference proteome</keyword>
<dbReference type="RefSeq" id="WP_279572468.1">
    <property type="nucleotide sequence ID" value="NZ_LWID01000001.1"/>
</dbReference>
<dbReference type="Pfam" id="PF10076">
    <property type="entry name" value="Phage_Mu_Gp48"/>
    <property type="match status" value="1"/>
</dbReference>
<dbReference type="Proteomes" id="UP001155500">
    <property type="component" value="Unassembled WGS sequence"/>
</dbReference>
<name>A0A9X4SQ93_9PAST</name>
<protein>
    <submittedName>
        <fullName evidence="1">Uncharacterized protein</fullName>
    </submittedName>
</protein>